<accession>A0A699XEG8</accession>
<feature type="non-terminal residue" evidence="2">
    <location>
        <position position="85"/>
    </location>
</feature>
<feature type="region of interest" description="Disordered" evidence="1">
    <location>
        <begin position="64"/>
        <end position="85"/>
    </location>
</feature>
<proteinExistence type="predicted"/>
<organism evidence="2">
    <name type="scientific">Tanacetum cinerariifolium</name>
    <name type="common">Dalmatian daisy</name>
    <name type="synonym">Chrysanthemum cinerariifolium</name>
    <dbReference type="NCBI Taxonomy" id="118510"/>
    <lineage>
        <taxon>Eukaryota</taxon>
        <taxon>Viridiplantae</taxon>
        <taxon>Streptophyta</taxon>
        <taxon>Embryophyta</taxon>
        <taxon>Tracheophyta</taxon>
        <taxon>Spermatophyta</taxon>
        <taxon>Magnoliopsida</taxon>
        <taxon>eudicotyledons</taxon>
        <taxon>Gunneridae</taxon>
        <taxon>Pentapetalae</taxon>
        <taxon>asterids</taxon>
        <taxon>campanulids</taxon>
        <taxon>Asterales</taxon>
        <taxon>Asteraceae</taxon>
        <taxon>Asteroideae</taxon>
        <taxon>Anthemideae</taxon>
        <taxon>Anthemidinae</taxon>
        <taxon>Tanacetum</taxon>
    </lineage>
</organism>
<protein>
    <submittedName>
        <fullName evidence="2">Uncharacterized protein</fullName>
    </submittedName>
</protein>
<reference evidence="2" key="1">
    <citation type="journal article" date="2019" name="Sci. Rep.">
        <title>Draft genome of Tanacetum cinerariifolium, the natural source of mosquito coil.</title>
        <authorList>
            <person name="Yamashiro T."/>
            <person name="Shiraishi A."/>
            <person name="Satake H."/>
            <person name="Nakayama K."/>
        </authorList>
    </citation>
    <scope>NUCLEOTIDE SEQUENCE</scope>
</reference>
<dbReference type="EMBL" id="BKCJ011851162">
    <property type="protein sequence ID" value="GFD58295.1"/>
    <property type="molecule type" value="Genomic_DNA"/>
</dbReference>
<feature type="non-terminal residue" evidence="2">
    <location>
        <position position="1"/>
    </location>
</feature>
<dbReference type="AlphaFoldDB" id="A0A699XEG8"/>
<name>A0A699XEG8_TANCI</name>
<evidence type="ECO:0000256" key="1">
    <source>
        <dbReference type="SAM" id="MobiDB-lite"/>
    </source>
</evidence>
<comment type="caution">
    <text evidence="2">The sequence shown here is derived from an EMBL/GenBank/DDBJ whole genome shotgun (WGS) entry which is preliminary data.</text>
</comment>
<gene>
    <name evidence="2" type="ORF">Tci_930264</name>
</gene>
<sequence length="85" mass="9006">FVSQEVPLKEVSAVDEVNAVSTATTTIATTEEVTLAKALAELKASKPKVKGVFIQEPSKSLTTTTTISSKKSQDKGKAIMIEEPV</sequence>
<evidence type="ECO:0000313" key="2">
    <source>
        <dbReference type="EMBL" id="GFD58295.1"/>
    </source>
</evidence>